<accession>A0A835AR43</accession>
<gene>
    <name evidence="2" type="ORF">HU200_051053</name>
</gene>
<dbReference type="PANTHER" id="PTHR34145">
    <property type="entry name" value="OS02G0105600 PROTEIN"/>
    <property type="match status" value="1"/>
</dbReference>
<dbReference type="OrthoDB" id="691860at2759"/>
<feature type="domain" description="At1g61320/AtMIF1 LRR" evidence="1">
    <location>
        <begin position="14"/>
        <end position="251"/>
    </location>
</feature>
<name>A0A835AR43_9POAL</name>
<comment type="caution">
    <text evidence="2">The sequence shown here is derived from an EMBL/GenBank/DDBJ whole genome shotgun (WGS) entry which is preliminary data.</text>
</comment>
<keyword evidence="3" id="KW-1185">Reference proteome</keyword>
<organism evidence="2 3">
    <name type="scientific">Digitaria exilis</name>
    <dbReference type="NCBI Taxonomy" id="1010633"/>
    <lineage>
        <taxon>Eukaryota</taxon>
        <taxon>Viridiplantae</taxon>
        <taxon>Streptophyta</taxon>
        <taxon>Embryophyta</taxon>
        <taxon>Tracheophyta</taxon>
        <taxon>Spermatophyta</taxon>
        <taxon>Magnoliopsida</taxon>
        <taxon>Liliopsida</taxon>
        <taxon>Poales</taxon>
        <taxon>Poaceae</taxon>
        <taxon>PACMAD clade</taxon>
        <taxon>Panicoideae</taxon>
        <taxon>Panicodae</taxon>
        <taxon>Paniceae</taxon>
        <taxon>Anthephorinae</taxon>
        <taxon>Digitaria</taxon>
    </lineage>
</organism>
<sequence>MWLYKTQKAQIIGDLPGFLLNCSSLEELEVIACSGVTDLNIPHQLNKLQHLLIADMCLQMVDVHVPGLAHFEYEGVVIPILLHGCSKLEKATLTFEDNKVLGHAFTAVPSISAVKVLNMRADMEEHHPIWGSQVHMVTRPTCMFMNLRHLSCEIKIVSDGPNRHSGLLQLASYLELAPQLETIQLHMFYYTLSQSSWEGEVTGEGISFTRGLDHLKTVYLSGFRGFRAQVELLSAIMEKGAAIEHVTIEPQVKLKCPRAMNAFIPEYKIKQWARRLSQRFGKAITIAPPVGDPMLLLFPE</sequence>
<dbReference type="SUPFAM" id="SSF52047">
    <property type="entry name" value="RNI-like"/>
    <property type="match status" value="1"/>
</dbReference>
<dbReference type="EMBL" id="JACEFO010002268">
    <property type="protein sequence ID" value="KAF8669876.1"/>
    <property type="molecule type" value="Genomic_DNA"/>
</dbReference>
<dbReference type="Proteomes" id="UP000636709">
    <property type="component" value="Unassembled WGS sequence"/>
</dbReference>
<evidence type="ECO:0000313" key="2">
    <source>
        <dbReference type="EMBL" id="KAF8669876.1"/>
    </source>
</evidence>
<evidence type="ECO:0000259" key="1">
    <source>
        <dbReference type="Pfam" id="PF23622"/>
    </source>
</evidence>
<dbReference type="Pfam" id="PF23622">
    <property type="entry name" value="LRR_At1g61320_AtMIF1"/>
    <property type="match status" value="1"/>
</dbReference>
<dbReference type="InterPro" id="IPR055357">
    <property type="entry name" value="LRR_At1g61320_AtMIF1"/>
</dbReference>
<dbReference type="InterPro" id="IPR053772">
    <property type="entry name" value="At1g61320/At1g61330-like"/>
</dbReference>
<evidence type="ECO:0000313" key="3">
    <source>
        <dbReference type="Proteomes" id="UP000636709"/>
    </source>
</evidence>
<proteinExistence type="predicted"/>
<dbReference type="Gene3D" id="3.80.10.10">
    <property type="entry name" value="Ribonuclease Inhibitor"/>
    <property type="match status" value="1"/>
</dbReference>
<reference evidence="2" key="1">
    <citation type="submission" date="2020-07" db="EMBL/GenBank/DDBJ databases">
        <title>Genome sequence and genetic diversity analysis of an under-domesticated orphan crop, white fonio (Digitaria exilis).</title>
        <authorList>
            <person name="Bennetzen J.L."/>
            <person name="Chen S."/>
            <person name="Ma X."/>
            <person name="Wang X."/>
            <person name="Yssel A.E.J."/>
            <person name="Chaluvadi S.R."/>
            <person name="Johnson M."/>
            <person name="Gangashetty P."/>
            <person name="Hamidou F."/>
            <person name="Sanogo M.D."/>
            <person name="Zwaenepoel A."/>
            <person name="Wallace J."/>
            <person name="Van De Peer Y."/>
            <person name="Van Deynze A."/>
        </authorList>
    </citation>
    <scope>NUCLEOTIDE SEQUENCE</scope>
    <source>
        <tissue evidence="2">Leaves</tissue>
    </source>
</reference>
<dbReference type="PANTHER" id="PTHR34145:SF46">
    <property type="entry name" value="OS06G0716467 PROTEIN"/>
    <property type="match status" value="1"/>
</dbReference>
<dbReference type="InterPro" id="IPR032675">
    <property type="entry name" value="LRR_dom_sf"/>
</dbReference>
<dbReference type="AlphaFoldDB" id="A0A835AR43"/>
<protein>
    <recommendedName>
        <fullName evidence="1">At1g61320/AtMIF1 LRR domain-containing protein</fullName>
    </recommendedName>
</protein>